<dbReference type="PANTHER" id="PTHR26452">
    <property type="entry name" value="OLFACTORY RECEPTOR"/>
    <property type="match status" value="1"/>
</dbReference>
<dbReference type="PRINTS" id="PR00237">
    <property type="entry name" value="GPCRRHODOPSN"/>
</dbReference>
<dbReference type="PRINTS" id="PR00245">
    <property type="entry name" value="OLFACTORYR"/>
</dbReference>
<feature type="domain" description="G-protein coupled receptors family 1 profile" evidence="11">
    <location>
        <begin position="43"/>
        <end position="237"/>
    </location>
</feature>
<dbReference type="InterPro" id="IPR000725">
    <property type="entry name" value="Olfact_rcpt"/>
</dbReference>
<keyword evidence="4" id="KW-0716">Sensory transduction</keyword>
<dbReference type="PROSITE" id="PS50262">
    <property type="entry name" value="G_PROTEIN_RECEP_F1_2"/>
    <property type="match status" value="1"/>
</dbReference>
<evidence type="ECO:0000256" key="2">
    <source>
        <dbReference type="ARBA" id="ARBA00022475"/>
    </source>
</evidence>
<comment type="subcellular location">
    <subcellularLocation>
        <location evidence="1">Cell membrane</location>
        <topology evidence="1">Multi-pass membrane protein</topology>
    </subcellularLocation>
</comment>
<evidence type="ECO:0000256" key="3">
    <source>
        <dbReference type="ARBA" id="ARBA00022692"/>
    </source>
</evidence>
<sequence length="237" mass="27038">MFSDSFNQTTVTFFFIKGITDIPELQTVFFILVLLIYLVTIGGNVTILLLICLDHHLHTPMYFFLANLSIVDLSSSTITLHKVLLMYITGDHTVSYLACITQMYIFASTLGHELLILAAMSYDCYLAICNPLRYHVIMNCRLCTLLVAVCYLMGFVQVLATNHHLLNFHLFITKELNHFFCDMVPLMKITCNDTSFLEMMILIQGLFFVTLIPFILTFISYIFIISAILKIHSSTGK</sequence>
<keyword evidence="13" id="KW-1185">Reference proteome</keyword>
<evidence type="ECO:0000256" key="8">
    <source>
        <dbReference type="ARBA" id="ARBA00023170"/>
    </source>
</evidence>
<feature type="transmembrane region" description="Helical" evidence="10">
    <location>
        <begin position="140"/>
        <end position="160"/>
    </location>
</feature>
<accession>A0ABN9E2X4</accession>
<gene>
    <name evidence="12" type="ORF">SPARVUS_LOCUS8932090</name>
</gene>
<dbReference type="EMBL" id="CATNWA010015004">
    <property type="protein sequence ID" value="CAI9578445.1"/>
    <property type="molecule type" value="Genomic_DNA"/>
</dbReference>
<evidence type="ECO:0000256" key="1">
    <source>
        <dbReference type="ARBA" id="ARBA00004651"/>
    </source>
</evidence>
<dbReference type="InterPro" id="IPR000276">
    <property type="entry name" value="GPCR_Rhodpsn"/>
</dbReference>
<dbReference type="Proteomes" id="UP001162483">
    <property type="component" value="Unassembled WGS sequence"/>
</dbReference>
<evidence type="ECO:0000256" key="9">
    <source>
        <dbReference type="ARBA" id="ARBA00023224"/>
    </source>
</evidence>
<keyword evidence="4" id="KW-0552">Olfaction</keyword>
<feature type="transmembrane region" description="Helical" evidence="10">
    <location>
        <begin position="201"/>
        <end position="229"/>
    </location>
</feature>
<evidence type="ECO:0000259" key="11">
    <source>
        <dbReference type="PROSITE" id="PS50262"/>
    </source>
</evidence>
<keyword evidence="3 10" id="KW-0812">Transmembrane</keyword>
<evidence type="ECO:0000313" key="12">
    <source>
        <dbReference type="EMBL" id="CAI9578445.1"/>
    </source>
</evidence>
<dbReference type="InterPro" id="IPR050516">
    <property type="entry name" value="Olfactory_GPCR"/>
</dbReference>
<feature type="transmembrane region" description="Helical" evidence="10">
    <location>
        <begin position="28"/>
        <end position="51"/>
    </location>
</feature>
<keyword evidence="8" id="KW-0675">Receptor</keyword>
<reference evidence="12" key="1">
    <citation type="submission" date="2023-05" db="EMBL/GenBank/DDBJ databases">
        <authorList>
            <person name="Stuckert A."/>
        </authorList>
    </citation>
    <scope>NUCLEOTIDE SEQUENCE</scope>
</reference>
<feature type="transmembrane region" description="Helical" evidence="10">
    <location>
        <begin position="63"/>
        <end position="88"/>
    </location>
</feature>
<name>A0ABN9E2X4_9NEOB</name>
<keyword evidence="5 10" id="KW-1133">Transmembrane helix</keyword>
<evidence type="ECO:0000256" key="5">
    <source>
        <dbReference type="ARBA" id="ARBA00022989"/>
    </source>
</evidence>
<organism evidence="12 13">
    <name type="scientific">Staurois parvus</name>
    <dbReference type="NCBI Taxonomy" id="386267"/>
    <lineage>
        <taxon>Eukaryota</taxon>
        <taxon>Metazoa</taxon>
        <taxon>Chordata</taxon>
        <taxon>Craniata</taxon>
        <taxon>Vertebrata</taxon>
        <taxon>Euteleostomi</taxon>
        <taxon>Amphibia</taxon>
        <taxon>Batrachia</taxon>
        <taxon>Anura</taxon>
        <taxon>Neobatrachia</taxon>
        <taxon>Ranoidea</taxon>
        <taxon>Ranidae</taxon>
        <taxon>Staurois</taxon>
    </lineage>
</organism>
<keyword evidence="9" id="KW-0807">Transducer</keyword>
<evidence type="ECO:0000256" key="4">
    <source>
        <dbReference type="ARBA" id="ARBA00022725"/>
    </source>
</evidence>
<feature type="transmembrane region" description="Helical" evidence="10">
    <location>
        <begin position="94"/>
        <end position="119"/>
    </location>
</feature>
<evidence type="ECO:0000313" key="13">
    <source>
        <dbReference type="Proteomes" id="UP001162483"/>
    </source>
</evidence>
<keyword evidence="2" id="KW-1003">Cell membrane</keyword>
<keyword evidence="7 10" id="KW-0472">Membrane</keyword>
<dbReference type="InterPro" id="IPR017452">
    <property type="entry name" value="GPCR_Rhodpsn_7TM"/>
</dbReference>
<comment type="caution">
    <text evidence="12">The sequence shown here is derived from an EMBL/GenBank/DDBJ whole genome shotgun (WGS) entry which is preliminary data.</text>
</comment>
<evidence type="ECO:0000256" key="7">
    <source>
        <dbReference type="ARBA" id="ARBA00023136"/>
    </source>
</evidence>
<evidence type="ECO:0000256" key="6">
    <source>
        <dbReference type="ARBA" id="ARBA00023040"/>
    </source>
</evidence>
<keyword evidence="6" id="KW-0297">G-protein coupled receptor</keyword>
<dbReference type="Gene3D" id="1.20.1070.10">
    <property type="entry name" value="Rhodopsin 7-helix transmembrane proteins"/>
    <property type="match status" value="1"/>
</dbReference>
<dbReference type="Pfam" id="PF00001">
    <property type="entry name" value="7tm_1"/>
    <property type="match status" value="1"/>
</dbReference>
<evidence type="ECO:0000256" key="10">
    <source>
        <dbReference type="SAM" id="Phobius"/>
    </source>
</evidence>
<protein>
    <recommendedName>
        <fullName evidence="11">G-protein coupled receptors family 1 profile domain-containing protein</fullName>
    </recommendedName>
</protein>
<proteinExistence type="predicted"/>
<dbReference type="SUPFAM" id="SSF81321">
    <property type="entry name" value="Family A G protein-coupled receptor-like"/>
    <property type="match status" value="1"/>
</dbReference>